<comment type="caution">
    <text evidence="3">The sequence shown here is derived from an EMBL/GenBank/DDBJ whole genome shotgun (WGS) entry which is preliminary data.</text>
</comment>
<gene>
    <name evidence="3" type="ORF">GCM10009830_30230</name>
</gene>
<feature type="transmembrane region" description="Helical" evidence="1">
    <location>
        <begin position="12"/>
        <end position="37"/>
    </location>
</feature>
<organism evidence="3 4">
    <name type="scientific">Glycomyces endophyticus</name>
    <dbReference type="NCBI Taxonomy" id="480996"/>
    <lineage>
        <taxon>Bacteria</taxon>
        <taxon>Bacillati</taxon>
        <taxon>Actinomycetota</taxon>
        <taxon>Actinomycetes</taxon>
        <taxon>Glycomycetales</taxon>
        <taxon>Glycomycetaceae</taxon>
        <taxon>Glycomyces</taxon>
    </lineage>
</organism>
<dbReference type="EMBL" id="BAAAQF010000010">
    <property type="protein sequence ID" value="GAA1681059.1"/>
    <property type="molecule type" value="Genomic_DNA"/>
</dbReference>
<dbReference type="PROSITE" id="PS51257">
    <property type="entry name" value="PROKAR_LIPOPROTEIN"/>
    <property type="match status" value="1"/>
</dbReference>
<reference evidence="3 4" key="1">
    <citation type="journal article" date="2019" name="Int. J. Syst. Evol. Microbiol.">
        <title>The Global Catalogue of Microorganisms (GCM) 10K type strain sequencing project: providing services to taxonomists for standard genome sequencing and annotation.</title>
        <authorList>
            <consortium name="The Broad Institute Genomics Platform"/>
            <consortium name="The Broad Institute Genome Sequencing Center for Infectious Disease"/>
            <person name="Wu L."/>
            <person name="Ma J."/>
        </authorList>
    </citation>
    <scope>NUCLEOTIDE SEQUENCE [LARGE SCALE GENOMIC DNA]</scope>
    <source>
        <strain evidence="3 4">JCM 16001</strain>
    </source>
</reference>
<proteinExistence type="predicted"/>
<feature type="transmembrane region" description="Helical" evidence="1">
    <location>
        <begin position="57"/>
        <end position="77"/>
    </location>
</feature>
<name>A0ABN2H2V5_9ACTN</name>
<dbReference type="InterPro" id="IPR055568">
    <property type="entry name" value="DUF7144"/>
</dbReference>
<dbReference type="Proteomes" id="UP001499851">
    <property type="component" value="Unassembled WGS sequence"/>
</dbReference>
<dbReference type="RefSeq" id="WP_344487770.1">
    <property type="nucleotide sequence ID" value="NZ_BAAAQF010000010.1"/>
</dbReference>
<feature type="transmembrane region" description="Helical" evidence="1">
    <location>
        <begin position="107"/>
        <end position="126"/>
    </location>
</feature>
<accession>A0ABN2H2V5</accession>
<evidence type="ECO:0000313" key="3">
    <source>
        <dbReference type="EMBL" id="GAA1681059.1"/>
    </source>
</evidence>
<feature type="domain" description="DUF7144" evidence="2">
    <location>
        <begin position="15"/>
        <end position="126"/>
    </location>
</feature>
<keyword evidence="4" id="KW-1185">Reference proteome</keyword>
<keyword evidence="1" id="KW-0812">Transmembrane</keyword>
<keyword evidence="1" id="KW-1133">Transmembrane helix</keyword>
<evidence type="ECO:0000256" key="1">
    <source>
        <dbReference type="SAM" id="Phobius"/>
    </source>
</evidence>
<sequence>MARSPESRAWAAGGMVFAACAAIVMGVWQVSMGIAAILNDGFLAVSEHYTFDLDTTAWGWIHLILGVVVVLVGFLLFSGSGFARVMGMVFACLVAIENFFFLPYYPLWSVVVIALAIFLTWSLATADVRDI</sequence>
<keyword evidence="1" id="KW-0472">Membrane</keyword>
<dbReference type="Pfam" id="PF23636">
    <property type="entry name" value="DUF7144"/>
    <property type="match status" value="1"/>
</dbReference>
<evidence type="ECO:0000313" key="4">
    <source>
        <dbReference type="Proteomes" id="UP001499851"/>
    </source>
</evidence>
<evidence type="ECO:0000259" key="2">
    <source>
        <dbReference type="Pfam" id="PF23636"/>
    </source>
</evidence>
<protein>
    <recommendedName>
        <fullName evidence="2">DUF7144 domain-containing protein</fullName>
    </recommendedName>
</protein>